<accession>A0A9W7KXU1</accession>
<evidence type="ECO:0000256" key="14">
    <source>
        <dbReference type="ARBA" id="ARBA00044780"/>
    </source>
</evidence>
<evidence type="ECO:0000256" key="1">
    <source>
        <dbReference type="ARBA" id="ARBA00004141"/>
    </source>
</evidence>
<dbReference type="NCBIfam" id="TIGR00879">
    <property type="entry name" value="SP"/>
    <property type="match status" value="1"/>
</dbReference>
<dbReference type="PROSITE" id="PS50850">
    <property type="entry name" value="MFS"/>
    <property type="match status" value="1"/>
</dbReference>
<evidence type="ECO:0000256" key="4">
    <source>
        <dbReference type="ARBA" id="ARBA00022448"/>
    </source>
</evidence>
<dbReference type="Gene3D" id="1.20.1250.20">
    <property type="entry name" value="MFS general substrate transporter like domains"/>
    <property type="match status" value="1"/>
</dbReference>
<feature type="transmembrane region" description="Helical" evidence="16">
    <location>
        <begin position="310"/>
        <end position="335"/>
    </location>
</feature>
<comment type="catalytic activity">
    <reaction evidence="10">
        <text>D-xylose(out) = D-xylose(in)</text>
        <dbReference type="Rhea" id="RHEA:78427"/>
        <dbReference type="ChEBI" id="CHEBI:53455"/>
    </reaction>
    <physiologicalReaction direction="left-to-right" evidence="10">
        <dbReference type="Rhea" id="RHEA:78428"/>
    </physiologicalReaction>
</comment>
<feature type="signal peptide" evidence="17">
    <location>
        <begin position="1"/>
        <end position="16"/>
    </location>
</feature>
<keyword evidence="5 16" id="KW-0812">Transmembrane</keyword>
<dbReference type="Proteomes" id="UP001165122">
    <property type="component" value="Unassembled WGS sequence"/>
</dbReference>
<feature type="transmembrane region" description="Helical" evidence="16">
    <location>
        <begin position="99"/>
        <end position="119"/>
    </location>
</feature>
<dbReference type="PANTHER" id="PTHR48020">
    <property type="entry name" value="PROTON MYO-INOSITOL COTRANSPORTER"/>
    <property type="match status" value="1"/>
</dbReference>
<dbReference type="Pfam" id="PF00083">
    <property type="entry name" value="Sugar_tr"/>
    <property type="match status" value="1"/>
</dbReference>
<dbReference type="AlphaFoldDB" id="A0A9W7KXU1"/>
<evidence type="ECO:0000256" key="17">
    <source>
        <dbReference type="SAM" id="SignalP"/>
    </source>
</evidence>
<name>A0A9W7KXU1_9STRA</name>
<organism evidence="19 20">
    <name type="scientific">Triparma laevis f. longispina</name>
    <dbReference type="NCBI Taxonomy" id="1714387"/>
    <lineage>
        <taxon>Eukaryota</taxon>
        <taxon>Sar</taxon>
        <taxon>Stramenopiles</taxon>
        <taxon>Ochrophyta</taxon>
        <taxon>Bolidophyceae</taxon>
        <taxon>Parmales</taxon>
        <taxon>Triparmaceae</taxon>
        <taxon>Triparma</taxon>
    </lineage>
</organism>
<keyword evidence="20" id="KW-1185">Reference proteome</keyword>
<dbReference type="InterPro" id="IPR005829">
    <property type="entry name" value="Sugar_transporter_CS"/>
</dbReference>
<evidence type="ECO:0000256" key="3">
    <source>
        <dbReference type="ARBA" id="ARBA00011738"/>
    </source>
</evidence>
<keyword evidence="4 15" id="KW-0813">Transport</keyword>
<comment type="catalytic activity">
    <reaction evidence="8">
        <text>D-galactose(in) = D-galactose(out)</text>
        <dbReference type="Rhea" id="RHEA:34915"/>
        <dbReference type="ChEBI" id="CHEBI:4139"/>
    </reaction>
    <physiologicalReaction direction="right-to-left" evidence="8">
        <dbReference type="Rhea" id="RHEA:34917"/>
    </physiologicalReaction>
</comment>
<dbReference type="InterPro" id="IPR036259">
    <property type="entry name" value="MFS_trans_sf"/>
</dbReference>
<evidence type="ECO:0000256" key="16">
    <source>
        <dbReference type="SAM" id="Phobius"/>
    </source>
</evidence>
<comment type="catalytic activity">
    <reaction evidence="13">
        <text>D-fructose(out) = D-fructose(in)</text>
        <dbReference type="Rhea" id="RHEA:60372"/>
        <dbReference type="ChEBI" id="CHEBI:37721"/>
    </reaction>
    <physiologicalReaction direction="left-to-right" evidence="13">
        <dbReference type="Rhea" id="RHEA:60373"/>
    </physiologicalReaction>
</comment>
<dbReference type="PRINTS" id="PR00171">
    <property type="entry name" value="SUGRTRNSPORT"/>
</dbReference>
<evidence type="ECO:0000256" key="9">
    <source>
        <dbReference type="ARBA" id="ARBA00044648"/>
    </source>
</evidence>
<evidence type="ECO:0000256" key="2">
    <source>
        <dbReference type="ARBA" id="ARBA00010992"/>
    </source>
</evidence>
<evidence type="ECO:0000256" key="10">
    <source>
        <dbReference type="ARBA" id="ARBA00044656"/>
    </source>
</evidence>
<dbReference type="InterPro" id="IPR003663">
    <property type="entry name" value="Sugar/inositol_transpt"/>
</dbReference>
<comment type="catalytic activity">
    <reaction evidence="12">
        <text>D-glucosamine(out) = D-glucosamine(in)</text>
        <dbReference type="Rhea" id="RHEA:78423"/>
        <dbReference type="ChEBI" id="CHEBI:58723"/>
    </reaction>
    <physiologicalReaction direction="left-to-right" evidence="12">
        <dbReference type="Rhea" id="RHEA:78424"/>
    </physiologicalReaction>
</comment>
<feature type="transmembrane region" description="Helical" evidence="16">
    <location>
        <begin position="63"/>
        <end position="87"/>
    </location>
</feature>
<dbReference type="OrthoDB" id="6612291at2759"/>
<dbReference type="PROSITE" id="PS00217">
    <property type="entry name" value="SUGAR_TRANSPORT_2"/>
    <property type="match status" value="1"/>
</dbReference>
<feature type="chain" id="PRO_5040992271" description="Hexose transporter 1" evidence="17">
    <location>
        <begin position="17"/>
        <end position="518"/>
    </location>
</feature>
<dbReference type="EMBL" id="BRXW01000230">
    <property type="protein sequence ID" value="GMI15394.1"/>
    <property type="molecule type" value="Genomic_DNA"/>
</dbReference>
<dbReference type="PANTHER" id="PTHR48020:SF35">
    <property type="entry name" value="SUGAR TRANSPORTER"/>
    <property type="match status" value="1"/>
</dbReference>
<gene>
    <name evidence="19" type="ORF">TrLO_g6726</name>
</gene>
<dbReference type="PROSITE" id="PS00216">
    <property type="entry name" value="SUGAR_TRANSPORT_1"/>
    <property type="match status" value="1"/>
</dbReference>
<comment type="subunit">
    <text evidence="3">Homodimer.</text>
</comment>
<proteinExistence type="inferred from homology"/>
<feature type="transmembrane region" description="Helical" evidence="16">
    <location>
        <begin position="219"/>
        <end position="240"/>
    </location>
</feature>
<feature type="transmembrane region" description="Helical" evidence="16">
    <location>
        <begin position="486"/>
        <end position="504"/>
    </location>
</feature>
<evidence type="ECO:0000256" key="6">
    <source>
        <dbReference type="ARBA" id="ARBA00022989"/>
    </source>
</evidence>
<evidence type="ECO:0000259" key="18">
    <source>
        <dbReference type="PROSITE" id="PS50850"/>
    </source>
</evidence>
<evidence type="ECO:0000256" key="7">
    <source>
        <dbReference type="ARBA" id="ARBA00023136"/>
    </source>
</evidence>
<feature type="transmembrane region" description="Helical" evidence="16">
    <location>
        <begin position="154"/>
        <end position="177"/>
    </location>
</feature>
<evidence type="ECO:0000256" key="5">
    <source>
        <dbReference type="ARBA" id="ARBA00022692"/>
    </source>
</evidence>
<evidence type="ECO:0000313" key="19">
    <source>
        <dbReference type="EMBL" id="GMI15394.1"/>
    </source>
</evidence>
<dbReference type="GO" id="GO:0016020">
    <property type="term" value="C:membrane"/>
    <property type="evidence" value="ECO:0007669"/>
    <property type="project" value="UniProtKB-SubCell"/>
</dbReference>
<comment type="similarity">
    <text evidence="2 15">Belongs to the major facilitator superfamily. Sugar transporter (TC 2.A.1.1) family.</text>
</comment>
<dbReference type="InterPro" id="IPR020846">
    <property type="entry name" value="MFS_dom"/>
</dbReference>
<keyword evidence="6 16" id="KW-1133">Transmembrane helix</keyword>
<sequence>MKSIIFLLLLLTLVSSFSLPQTPKSHLSPLPSSTSLSSLNALSLSGGNAIVPPQKKSPLPPSYILSSSLSSLIGGYDTGVIAGALLYLTPALGLNNQPFKIGLIVTACTFGAILGSLLTPKILTTKGRVPTLKISSVLFLISAGLSGYSPTAEFLILARFLAGIAMGAVSTAVPLYVSETSPTEDRGRYATFPQFMISSGILISYAIDLMILRFCGGCWRWMLGMAALPSLAMMVGVFNLKESPRWLAGKGRLEEAKENLKAIRKSEDVEVEFNSMLKAVAEEAKSQSTQKKQEATLSDLLNNKIARGKLFTVVALQAFQQLAGINAIVYFTPLILREAGVSALTSKLLPDPNAASMLSTIIAYSPKIPALILASKLMDKMGRKKLLTTFTPIMSLSLISLASAFKFLEPGSALRGGIAVASIMVYGVTFCLSLGPIPSILSSEVFQQKYRSIGMSTSIFAQWTFNALVTLYFPVVQSKIGTENCLWLFAGMCAASGVFAKLRVEETKGKSLEELGGS</sequence>
<dbReference type="GO" id="GO:0022857">
    <property type="term" value="F:transmembrane transporter activity"/>
    <property type="evidence" value="ECO:0007669"/>
    <property type="project" value="InterPro"/>
</dbReference>
<evidence type="ECO:0000313" key="20">
    <source>
        <dbReference type="Proteomes" id="UP001165122"/>
    </source>
</evidence>
<feature type="transmembrane region" description="Helical" evidence="16">
    <location>
        <begin position="355"/>
        <end position="374"/>
    </location>
</feature>
<feature type="transmembrane region" description="Helical" evidence="16">
    <location>
        <begin position="453"/>
        <end position="474"/>
    </location>
</feature>
<dbReference type="InterPro" id="IPR005828">
    <property type="entry name" value="MFS_sugar_transport-like"/>
</dbReference>
<evidence type="ECO:0000256" key="12">
    <source>
        <dbReference type="ARBA" id="ARBA00044668"/>
    </source>
</evidence>
<comment type="caution">
    <text evidence="19">The sequence shown here is derived from an EMBL/GenBank/DDBJ whole genome shotgun (WGS) entry which is preliminary data.</text>
</comment>
<evidence type="ECO:0000256" key="15">
    <source>
        <dbReference type="RuleBase" id="RU003346"/>
    </source>
</evidence>
<comment type="catalytic activity">
    <reaction evidence="11">
        <text>D-mannose(out) = D-mannose(in)</text>
        <dbReference type="Rhea" id="RHEA:78391"/>
        <dbReference type="ChEBI" id="CHEBI:4208"/>
    </reaction>
    <physiologicalReaction direction="left-to-right" evidence="11">
        <dbReference type="Rhea" id="RHEA:78392"/>
    </physiologicalReaction>
</comment>
<dbReference type="SUPFAM" id="SSF103473">
    <property type="entry name" value="MFS general substrate transporter"/>
    <property type="match status" value="1"/>
</dbReference>
<protein>
    <recommendedName>
        <fullName evidence="14">Hexose transporter 1</fullName>
    </recommendedName>
</protein>
<comment type="catalytic activity">
    <reaction evidence="9">
        <text>D-glucose(out) = D-glucose(in)</text>
        <dbReference type="Rhea" id="RHEA:60376"/>
        <dbReference type="ChEBI" id="CHEBI:4167"/>
    </reaction>
    <physiologicalReaction direction="left-to-right" evidence="9">
        <dbReference type="Rhea" id="RHEA:60377"/>
    </physiologicalReaction>
</comment>
<keyword evidence="17" id="KW-0732">Signal</keyword>
<evidence type="ECO:0000256" key="13">
    <source>
        <dbReference type="ARBA" id="ARBA00044710"/>
    </source>
</evidence>
<feature type="transmembrane region" description="Helical" evidence="16">
    <location>
        <begin position="386"/>
        <end position="405"/>
    </location>
</feature>
<reference evidence="20" key="1">
    <citation type="journal article" date="2023" name="Commun. Biol.">
        <title>Genome analysis of Parmales, the sister group of diatoms, reveals the evolutionary specialization of diatoms from phago-mixotrophs to photoautotrophs.</title>
        <authorList>
            <person name="Ban H."/>
            <person name="Sato S."/>
            <person name="Yoshikawa S."/>
            <person name="Yamada K."/>
            <person name="Nakamura Y."/>
            <person name="Ichinomiya M."/>
            <person name="Sato N."/>
            <person name="Blanc-Mathieu R."/>
            <person name="Endo H."/>
            <person name="Kuwata A."/>
            <person name="Ogata H."/>
        </authorList>
    </citation>
    <scope>NUCLEOTIDE SEQUENCE [LARGE SCALE GENOMIC DNA]</scope>
    <source>
        <strain evidence="20">NIES 3700</strain>
    </source>
</reference>
<feature type="domain" description="Major facilitator superfamily (MFS) profile" evidence="18">
    <location>
        <begin position="63"/>
        <end position="508"/>
    </location>
</feature>
<feature type="transmembrane region" description="Helical" evidence="16">
    <location>
        <begin position="189"/>
        <end position="207"/>
    </location>
</feature>
<evidence type="ECO:0000256" key="8">
    <source>
        <dbReference type="ARBA" id="ARBA00044637"/>
    </source>
</evidence>
<evidence type="ECO:0000256" key="11">
    <source>
        <dbReference type="ARBA" id="ARBA00044662"/>
    </source>
</evidence>
<comment type="subcellular location">
    <subcellularLocation>
        <location evidence="1">Membrane</location>
        <topology evidence="1">Multi-pass membrane protein</topology>
    </subcellularLocation>
</comment>
<keyword evidence="7 16" id="KW-0472">Membrane</keyword>
<feature type="transmembrane region" description="Helical" evidence="16">
    <location>
        <begin position="417"/>
        <end position="441"/>
    </location>
</feature>
<dbReference type="InterPro" id="IPR050814">
    <property type="entry name" value="Myo-inositol_Transporter"/>
</dbReference>